<comment type="caution">
    <text evidence="1">The sequence shown here is derived from an EMBL/GenBank/DDBJ whole genome shotgun (WGS) entry which is preliminary data.</text>
</comment>
<evidence type="ECO:0000313" key="1">
    <source>
        <dbReference type="EMBL" id="EEN79882.1"/>
    </source>
</evidence>
<evidence type="ECO:0000313" key="2">
    <source>
        <dbReference type="Proteomes" id="UP000004525"/>
    </source>
</evidence>
<keyword evidence="2" id="KW-1185">Reference proteome</keyword>
<name>C2JYH5_LACRM</name>
<dbReference type="AlphaFoldDB" id="C2JYH5"/>
<proteinExistence type="predicted"/>
<organism evidence="1 2">
    <name type="scientific">Lacticaseibacillus rhamnosus (strain LMS2-1)</name>
    <dbReference type="NCBI Taxonomy" id="525361"/>
    <lineage>
        <taxon>Bacteria</taxon>
        <taxon>Bacillati</taxon>
        <taxon>Bacillota</taxon>
        <taxon>Bacilli</taxon>
        <taxon>Lactobacillales</taxon>
        <taxon>Lactobacillaceae</taxon>
        <taxon>Lacticaseibacillus</taxon>
    </lineage>
</organism>
<protein>
    <submittedName>
        <fullName evidence="1">Uncharacterized protein</fullName>
    </submittedName>
</protein>
<sequence>MILLLLGDVRKWRNVSSQERIVTIMLRLMRGEVLNKQTLMHEFNKDESSIRRDISVIKRMFDDVMDEPDVFVASTTGDYRFKSTVLSTGHSPLNDGQLLAMTLILTASRGLATSEMKTLLHQLLPEGPEHRSLSDVVRNPIFEYKGVPKVALTARLARLSQAILKHETISFDHTYHGVTRHFDRRLPTGLYFGDLFFYLIIDGSDEQPDDPDNGQFVRFRLDDMSHITYHGRQPQHAYEARFRGGRLQKHTWYPYLGKPINLEILYGYDPRFVLDRFPDAIVHDEKVDEQPTSKNPYAQKFYHITIPVNDGFGIRMWLLGQAGLVKVLAPKYIRDYVIRGLEEGLAHYRHEERNRLR</sequence>
<dbReference type="HOGENOM" id="CLU_073597_0_0_9"/>
<dbReference type="Proteomes" id="UP000004525">
    <property type="component" value="Unassembled WGS sequence"/>
</dbReference>
<dbReference type="EMBL" id="ACIZ01000089">
    <property type="protein sequence ID" value="EEN79882.1"/>
    <property type="molecule type" value="Genomic_DNA"/>
</dbReference>
<gene>
    <name evidence="1" type="ORF">HMPREF0539_1960</name>
</gene>
<reference evidence="1" key="1">
    <citation type="submission" date="2009-01" db="EMBL/GenBank/DDBJ databases">
        <authorList>
            <person name="Qin X."/>
            <person name="Bachman B."/>
            <person name="Battles P."/>
            <person name="Bell A."/>
            <person name="Bess C."/>
            <person name="Bickham C."/>
            <person name="Chaboub L."/>
            <person name="Chen D."/>
            <person name="Coyle M."/>
            <person name="Deiros D.R."/>
            <person name="Dinh H."/>
            <person name="Forbes L."/>
            <person name="Fowler G."/>
            <person name="Francisco L."/>
            <person name="Fu Q."/>
            <person name="Gubbala S."/>
            <person name="Hale W."/>
            <person name="Han Y."/>
            <person name="Hemphill L."/>
            <person name="Highlander S.K."/>
            <person name="Hirani K."/>
            <person name="Hogues M."/>
            <person name="Jackson L."/>
            <person name="Jakkamsetti A."/>
            <person name="Javaid M."/>
            <person name="Jiang H."/>
            <person name="Korchina V."/>
            <person name="Kovar C."/>
            <person name="Lara F."/>
            <person name="Lee S."/>
            <person name="Mata R."/>
            <person name="Mathew T."/>
            <person name="Moen C."/>
            <person name="Morales K."/>
            <person name="Munidasa M."/>
            <person name="Nazareth L."/>
            <person name="Ngo R."/>
            <person name="Nguyen L."/>
            <person name="Okwuonu G."/>
            <person name="Ongeri F."/>
            <person name="Patil S."/>
            <person name="Petrosino J."/>
            <person name="Pham C."/>
            <person name="Pham P."/>
            <person name="Pu L.-L."/>
            <person name="Puazo M."/>
            <person name="Raj R."/>
            <person name="Reid J."/>
            <person name="Rouhana J."/>
            <person name="Saada N."/>
            <person name="Shang Y."/>
            <person name="Simmons D."/>
            <person name="Thornton R."/>
            <person name="Warren J."/>
            <person name="Weissenberger G."/>
            <person name="Zhang J."/>
            <person name="Zhang L."/>
            <person name="Zhou C."/>
            <person name="Zhu D."/>
            <person name="Muzny D."/>
            <person name="Worley K."/>
            <person name="Gibbs R."/>
        </authorList>
    </citation>
    <scope>NUCLEOTIDE SEQUENCE [LARGE SCALE GENOMIC DNA]</scope>
    <source>
        <strain evidence="1">LMS2-1</strain>
    </source>
</reference>
<accession>C2JYH5</accession>